<sequence length="168" mass="19385">RRLAREVHGRDLKLLFVAHRKEILTQARRMYQEVLTDPTFGELLVGGDQPTQWRHVFASIQSLTDGRLSTIEPDHFDVVVIDEFHHAEAPSYRRLLDHIAPMELLGLTATPERGDGSDVREFFGGRVAAELRLWDALEQNLLCPFHYFGVYDGTDLEKLQWRRGGYDL</sequence>
<keyword evidence="2" id="KW-0347">Helicase</keyword>
<dbReference type="PANTHER" id="PTHR47396">
    <property type="entry name" value="TYPE I RESTRICTION ENZYME ECOKI R PROTEIN"/>
    <property type="match status" value="1"/>
</dbReference>
<dbReference type="InterPro" id="IPR050742">
    <property type="entry name" value="Helicase_Restrict-Modif_Enz"/>
</dbReference>
<comment type="caution">
    <text evidence="2">The sequence shown here is derived from an EMBL/GenBank/DDBJ whole genome shotgun (WGS) entry which is preliminary data.</text>
</comment>
<dbReference type="GO" id="GO:0005829">
    <property type="term" value="C:cytosol"/>
    <property type="evidence" value="ECO:0007669"/>
    <property type="project" value="TreeGrafter"/>
</dbReference>
<dbReference type="SUPFAM" id="SSF52540">
    <property type="entry name" value="P-loop containing nucleoside triphosphate hydrolases"/>
    <property type="match status" value="1"/>
</dbReference>
<dbReference type="GO" id="GO:0016787">
    <property type="term" value="F:hydrolase activity"/>
    <property type="evidence" value="ECO:0007669"/>
    <property type="project" value="InterPro"/>
</dbReference>
<evidence type="ECO:0000259" key="1">
    <source>
        <dbReference type="Pfam" id="PF04851"/>
    </source>
</evidence>
<evidence type="ECO:0000313" key="3">
    <source>
        <dbReference type="Proteomes" id="UP001140293"/>
    </source>
</evidence>
<reference evidence="2" key="1">
    <citation type="submission" date="2020-07" db="EMBL/GenBank/DDBJ databases">
        <authorList>
            <person name="Pettersson B.M.F."/>
            <person name="Behra P.R.K."/>
            <person name="Ramesh M."/>
            <person name="Das S."/>
            <person name="Dasgupta S."/>
            <person name="Kirsebom L.A."/>
        </authorList>
    </citation>
    <scope>NUCLEOTIDE SEQUENCE</scope>
    <source>
        <strain evidence="2">DSM 44615</strain>
    </source>
</reference>
<evidence type="ECO:0000313" key="2">
    <source>
        <dbReference type="EMBL" id="MCV7171040.1"/>
    </source>
</evidence>
<dbReference type="Gene3D" id="3.40.50.300">
    <property type="entry name" value="P-loop containing nucleotide triphosphate hydrolases"/>
    <property type="match status" value="1"/>
</dbReference>
<dbReference type="InterPro" id="IPR006935">
    <property type="entry name" value="Helicase/UvrB_N"/>
</dbReference>
<dbReference type="Proteomes" id="UP001140293">
    <property type="component" value="Unassembled WGS sequence"/>
</dbReference>
<keyword evidence="2" id="KW-0067">ATP-binding</keyword>
<dbReference type="GO" id="GO:0005524">
    <property type="term" value="F:ATP binding"/>
    <property type="evidence" value="ECO:0007669"/>
    <property type="project" value="InterPro"/>
</dbReference>
<accession>A0A9X2YPE2</accession>
<dbReference type="InterPro" id="IPR027417">
    <property type="entry name" value="P-loop_NTPase"/>
</dbReference>
<keyword evidence="2" id="KW-0547">Nucleotide-binding</keyword>
<dbReference type="AlphaFoldDB" id="A0A9X2YPE2"/>
<dbReference type="GO" id="GO:0003677">
    <property type="term" value="F:DNA binding"/>
    <property type="evidence" value="ECO:0007669"/>
    <property type="project" value="InterPro"/>
</dbReference>
<organism evidence="2 3">
    <name type="scientific">[Mycobacterium] manitobense</name>
    <dbReference type="NCBI Taxonomy" id="190147"/>
    <lineage>
        <taxon>Bacteria</taxon>
        <taxon>Bacillati</taxon>
        <taxon>Actinomycetota</taxon>
        <taxon>Actinomycetes</taxon>
        <taxon>Mycobacteriales</taxon>
        <taxon>Mycobacteriaceae</taxon>
        <taxon>Mycolicibacterium</taxon>
    </lineage>
</organism>
<keyword evidence="3" id="KW-1185">Reference proteome</keyword>
<feature type="non-terminal residue" evidence="2">
    <location>
        <position position="168"/>
    </location>
</feature>
<dbReference type="EMBL" id="JACKSJ010000110">
    <property type="protein sequence ID" value="MCV7171040.1"/>
    <property type="molecule type" value="Genomic_DNA"/>
</dbReference>
<proteinExistence type="predicted"/>
<protein>
    <submittedName>
        <fullName evidence="2">DEAD/DEAH box helicase family protein</fullName>
    </submittedName>
</protein>
<dbReference type="RefSeq" id="WP_264013228.1">
    <property type="nucleotide sequence ID" value="NZ_JACKSJ010000110.1"/>
</dbReference>
<dbReference type="Pfam" id="PF04851">
    <property type="entry name" value="ResIII"/>
    <property type="match status" value="1"/>
</dbReference>
<name>A0A9X2YPE2_9MYCO</name>
<feature type="domain" description="Helicase/UvrB N-terminal" evidence="1">
    <location>
        <begin position="11"/>
        <end position="113"/>
    </location>
</feature>
<feature type="non-terminal residue" evidence="2">
    <location>
        <position position="1"/>
    </location>
</feature>
<dbReference type="GO" id="GO:0004386">
    <property type="term" value="F:helicase activity"/>
    <property type="evidence" value="ECO:0007669"/>
    <property type="project" value="UniProtKB-KW"/>
</dbReference>
<gene>
    <name evidence="2" type="ORF">H7I41_14065</name>
</gene>
<keyword evidence="2" id="KW-0378">Hydrolase</keyword>
<reference evidence="2" key="2">
    <citation type="journal article" date="2022" name="BMC Genomics">
        <title>Comparative genome analysis of mycobacteria focusing on tRNA and non-coding RNA.</title>
        <authorList>
            <person name="Behra P.R.K."/>
            <person name="Pettersson B.M.F."/>
            <person name="Ramesh M."/>
            <person name="Das S."/>
            <person name="Dasgupta S."/>
            <person name="Kirsebom L.A."/>
        </authorList>
    </citation>
    <scope>NUCLEOTIDE SEQUENCE</scope>
    <source>
        <strain evidence="2">DSM 44615</strain>
    </source>
</reference>
<dbReference type="PANTHER" id="PTHR47396:SF1">
    <property type="entry name" value="ATP-DEPENDENT HELICASE IRC3-RELATED"/>
    <property type="match status" value="1"/>
</dbReference>